<dbReference type="Gene3D" id="3.30.60.80">
    <property type="match status" value="1"/>
</dbReference>
<dbReference type="NCBIfam" id="TIGR00615">
    <property type="entry name" value="recR"/>
    <property type="match status" value="1"/>
</dbReference>
<dbReference type="InterPro" id="IPR000093">
    <property type="entry name" value="DNA_Rcmb_RecR"/>
</dbReference>
<dbReference type="InterPro" id="IPR034137">
    <property type="entry name" value="TOPRIM_RecR"/>
</dbReference>
<dbReference type="GO" id="GO:0008270">
    <property type="term" value="F:zinc ion binding"/>
    <property type="evidence" value="ECO:0007669"/>
    <property type="project" value="UniProtKB-KW"/>
</dbReference>
<dbReference type="Pfam" id="PF21176">
    <property type="entry name" value="RecR_HhH"/>
    <property type="match status" value="1"/>
</dbReference>
<keyword evidence="10" id="KW-1185">Reference proteome</keyword>
<dbReference type="Pfam" id="PF02132">
    <property type="entry name" value="RecR_ZnF"/>
    <property type="match status" value="1"/>
</dbReference>
<dbReference type="Pfam" id="PF13662">
    <property type="entry name" value="Toprim_4"/>
    <property type="match status" value="1"/>
</dbReference>
<dbReference type="GO" id="GO:0006310">
    <property type="term" value="P:DNA recombination"/>
    <property type="evidence" value="ECO:0007669"/>
    <property type="project" value="UniProtKB-UniRule"/>
</dbReference>
<dbReference type="Gene3D" id="3.40.1360.10">
    <property type="match status" value="1"/>
</dbReference>
<dbReference type="SUPFAM" id="SSF111304">
    <property type="entry name" value="Recombination protein RecR"/>
    <property type="match status" value="1"/>
</dbReference>
<gene>
    <name evidence="7 9" type="primary">recR</name>
    <name evidence="9" type="ORF">GWO68_01330</name>
</gene>
<dbReference type="InterPro" id="IPR023627">
    <property type="entry name" value="Rcmb_RecR"/>
</dbReference>
<evidence type="ECO:0000259" key="8">
    <source>
        <dbReference type="PROSITE" id="PS50880"/>
    </source>
</evidence>
<dbReference type="PROSITE" id="PS50880">
    <property type="entry name" value="TOPRIM"/>
    <property type="match status" value="1"/>
</dbReference>
<feature type="domain" description="Toprim" evidence="8">
    <location>
        <begin position="81"/>
        <end position="178"/>
    </location>
</feature>
<dbReference type="GO" id="GO:0006281">
    <property type="term" value="P:DNA repair"/>
    <property type="evidence" value="ECO:0007669"/>
    <property type="project" value="UniProtKB-UniRule"/>
</dbReference>
<evidence type="ECO:0000256" key="5">
    <source>
        <dbReference type="ARBA" id="ARBA00023172"/>
    </source>
</evidence>
<keyword evidence="2 7" id="KW-0227">DNA damage</keyword>
<feature type="zinc finger region" description="C4-type" evidence="7">
    <location>
        <begin position="58"/>
        <end position="73"/>
    </location>
</feature>
<keyword evidence="3 7" id="KW-0863">Zinc-finger</keyword>
<dbReference type="InterPro" id="IPR006171">
    <property type="entry name" value="TOPRIM_dom"/>
</dbReference>
<dbReference type="PANTHER" id="PTHR30446">
    <property type="entry name" value="RECOMBINATION PROTEIN RECR"/>
    <property type="match status" value="1"/>
</dbReference>
<dbReference type="Gene3D" id="6.10.250.240">
    <property type="match status" value="1"/>
</dbReference>
<dbReference type="AlphaFoldDB" id="A0A6B2GUP7"/>
<dbReference type="Gene3D" id="1.10.8.420">
    <property type="entry name" value="RecR Domain 1"/>
    <property type="match status" value="1"/>
</dbReference>
<keyword evidence="4 7" id="KW-0862">Zinc</keyword>
<dbReference type="Proteomes" id="UP000478546">
    <property type="component" value="Unassembled WGS sequence"/>
</dbReference>
<dbReference type="PROSITE" id="PS01300">
    <property type="entry name" value="RECR"/>
    <property type="match status" value="1"/>
</dbReference>
<dbReference type="HAMAP" id="MF_00017">
    <property type="entry name" value="RecR"/>
    <property type="match status" value="1"/>
</dbReference>
<sequence length="204" mass="22528">MEFPSKLIENAVEELAKLPGVGKKTALRLALHLLKNESEDTFLLAESLVKMRTEVKHCKQCHNISDTEVCGICSNPLRDKSLLCVVSDIRDVIAIENTSQYKGLYHVLGGVISPLEGVGPSDLHIDSLLERLLPNSEVKEVLMAISPTMEGDTTAFYLTRKLRDHQNLKITSIARGIPVGGELEYTDEITLGRSIVERTAYGRA</sequence>
<dbReference type="SMART" id="SM00278">
    <property type="entry name" value="HhH1"/>
    <property type="match status" value="1"/>
</dbReference>
<evidence type="ECO:0000256" key="3">
    <source>
        <dbReference type="ARBA" id="ARBA00022771"/>
    </source>
</evidence>
<evidence type="ECO:0000256" key="1">
    <source>
        <dbReference type="ARBA" id="ARBA00022723"/>
    </source>
</evidence>
<dbReference type="EMBL" id="JAAEAA010000002">
    <property type="protein sequence ID" value="NDK54545.1"/>
    <property type="molecule type" value="Genomic_DNA"/>
</dbReference>
<evidence type="ECO:0000256" key="7">
    <source>
        <dbReference type="HAMAP-Rule" id="MF_00017"/>
    </source>
</evidence>
<evidence type="ECO:0000256" key="4">
    <source>
        <dbReference type="ARBA" id="ARBA00022833"/>
    </source>
</evidence>
<evidence type="ECO:0000313" key="10">
    <source>
        <dbReference type="Proteomes" id="UP000478546"/>
    </source>
</evidence>
<dbReference type="InterPro" id="IPR003583">
    <property type="entry name" value="Hlx-hairpin-Hlx_DNA-bd_motif"/>
</dbReference>
<protein>
    <recommendedName>
        <fullName evidence="7">Recombination protein RecR</fullName>
    </recommendedName>
</protein>
<evidence type="ECO:0000256" key="6">
    <source>
        <dbReference type="ARBA" id="ARBA00023204"/>
    </source>
</evidence>
<keyword evidence="6 7" id="KW-0234">DNA repair</keyword>
<proteinExistence type="inferred from homology"/>
<evidence type="ECO:0000313" key="9">
    <source>
        <dbReference type="EMBL" id="NDK54545.1"/>
    </source>
</evidence>
<keyword evidence="1 7" id="KW-0479">Metal-binding</keyword>
<accession>A0A6B2GUP7</accession>
<organism evidence="9 10">
    <name type="scientific">Pontibacter fetidus</name>
    <dbReference type="NCBI Taxonomy" id="2700082"/>
    <lineage>
        <taxon>Bacteria</taxon>
        <taxon>Pseudomonadati</taxon>
        <taxon>Bacteroidota</taxon>
        <taxon>Cytophagia</taxon>
        <taxon>Cytophagales</taxon>
        <taxon>Hymenobacteraceae</taxon>
        <taxon>Pontibacter</taxon>
    </lineage>
</organism>
<comment type="function">
    <text evidence="7">May play a role in DNA repair. It seems to be involved in an RecBC-independent recombinational process of DNA repair. It may act with RecF and RecO.</text>
</comment>
<evidence type="ECO:0000256" key="2">
    <source>
        <dbReference type="ARBA" id="ARBA00022763"/>
    </source>
</evidence>
<dbReference type="GO" id="GO:0003677">
    <property type="term" value="F:DNA binding"/>
    <property type="evidence" value="ECO:0007669"/>
    <property type="project" value="UniProtKB-UniRule"/>
</dbReference>
<dbReference type="InterPro" id="IPR015967">
    <property type="entry name" value="Rcmb_RecR_Znf"/>
</dbReference>
<keyword evidence="5 7" id="KW-0233">DNA recombination</keyword>
<dbReference type="CDD" id="cd01025">
    <property type="entry name" value="TOPRIM_recR"/>
    <property type="match status" value="1"/>
</dbReference>
<dbReference type="PANTHER" id="PTHR30446:SF0">
    <property type="entry name" value="RECOMBINATION PROTEIN RECR"/>
    <property type="match status" value="1"/>
</dbReference>
<comment type="caution">
    <text evidence="9">The sequence shown here is derived from an EMBL/GenBank/DDBJ whole genome shotgun (WGS) entry which is preliminary data.</text>
</comment>
<reference evidence="9 10" key="1">
    <citation type="submission" date="2020-01" db="EMBL/GenBank/DDBJ databases">
        <authorList>
            <person name="Kim M.K."/>
        </authorList>
    </citation>
    <scope>NUCLEOTIDE SEQUENCE [LARGE SCALE GENOMIC DNA]</scope>
    <source>
        <strain evidence="9 10">BT213</strain>
    </source>
</reference>
<dbReference type="Pfam" id="PF21175">
    <property type="entry name" value="RecR_C"/>
    <property type="match status" value="1"/>
</dbReference>
<dbReference type="SMART" id="SM00493">
    <property type="entry name" value="TOPRIM"/>
    <property type="match status" value="1"/>
</dbReference>
<comment type="similarity">
    <text evidence="7">Belongs to the RecR family.</text>
</comment>
<name>A0A6B2GUP7_9BACT</name>
<dbReference type="RefSeq" id="WP_162344609.1">
    <property type="nucleotide sequence ID" value="NZ_JAAEAA010000002.1"/>
</dbReference>